<organism evidence="2 3">
    <name type="scientific">Lucifera butyrica</name>
    <dbReference type="NCBI Taxonomy" id="1351585"/>
    <lineage>
        <taxon>Bacteria</taxon>
        <taxon>Bacillati</taxon>
        <taxon>Bacillota</taxon>
        <taxon>Negativicutes</taxon>
        <taxon>Veillonellales</taxon>
        <taxon>Veillonellaceae</taxon>
        <taxon>Lucifera</taxon>
    </lineage>
</organism>
<dbReference type="InterPro" id="IPR018163">
    <property type="entry name" value="Thr/Ala-tRNA-synth_IIc_edit"/>
</dbReference>
<evidence type="ECO:0000313" key="2">
    <source>
        <dbReference type="EMBL" id="VBB08704.1"/>
    </source>
</evidence>
<name>A0A498RB49_9FIRM</name>
<dbReference type="InterPro" id="IPR006083">
    <property type="entry name" value="PRK/URK"/>
</dbReference>
<keyword evidence="3" id="KW-1185">Reference proteome</keyword>
<evidence type="ECO:0000313" key="3">
    <source>
        <dbReference type="Proteomes" id="UP000277811"/>
    </source>
</evidence>
<dbReference type="EMBL" id="UPPP01000094">
    <property type="protein sequence ID" value="VBB08704.1"/>
    <property type="molecule type" value="Genomic_DNA"/>
</dbReference>
<dbReference type="CDD" id="cd02028">
    <property type="entry name" value="UMPK_like"/>
    <property type="match status" value="1"/>
</dbReference>
<dbReference type="SUPFAM" id="SSF81271">
    <property type="entry name" value="TGS-like"/>
    <property type="match status" value="1"/>
</dbReference>
<dbReference type="InterPro" id="IPR027417">
    <property type="entry name" value="P-loop_NTPase"/>
</dbReference>
<dbReference type="OrthoDB" id="9764644at2"/>
<keyword evidence="2" id="KW-0418">Kinase</keyword>
<feature type="domain" description="Phosphoribulokinase/uridine kinase" evidence="1">
    <location>
        <begin position="291"/>
        <end position="488"/>
    </location>
</feature>
<dbReference type="PANTHER" id="PTHR10285">
    <property type="entry name" value="URIDINE KINASE"/>
    <property type="match status" value="1"/>
</dbReference>
<dbReference type="Pfam" id="PF00485">
    <property type="entry name" value="PRK"/>
    <property type="match status" value="1"/>
</dbReference>
<dbReference type="Proteomes" id="UP000277811">
    <property type="component" value="Unassembled WGS sequence"/>
</dbReference>
<dbReference type="RefSeq" id="WP_122629566.1">
    <property type="nucleotide sequence ID" value="NZ_UPPP01000094.1"/>
</dbReference>
<dbReference type="SUPFAM" id="SSF55186">
    <property type="entry name" value="ThrRS/AlaRS common domain"/>
    <property type="match status" value="1"/>
</dbReference>
<reference evidence="2 3" key="1">
    <citation type="submission" date="2018-06" db="EMBL/GenBank/DDBJ databases">
        <authorList>
            <person name="Strepis N."/>
        </authorList>
    </citation>
    <scope>NUCLEOTIDE SEQUENCE [LARGE SCALE GENOMIC DNA]</scope>
    <source>
        <strain evidence="2">LUCI</strain>
    </source>
</reference>
<dbReference type="Gene3D" id="3.10.20.30">
    <property type="match status" value="1"/>
</dbReference>
<dbReference type="Gene3D" id="3.30.980.10">
    <property type="entry name" value="Threonyl-trna Synthetase, Chain A, domain 2"/>
    <property type="match status" value="1"/>
</dbReference>
<dbReference type="InterPro" id="IPR012675">
    <property type="entry name" value="Beta-grasp_dom_sf"/>
</dbReference>
<accession>A0A498RB49</accession>
<dbReference type="InterPro" id="IPR012676">
    <property type="entry name" value="TGS-like"/>
</dbReference>
<dbReference type="GO" id="GO:0016301">
    <property type="term" value="F:kinase activity"/>
    <property type="evidence" value="ECO:0007669"/>
    <property type="project" value="UniProtKB-KW"/>
</dbReference>
<dbReference type="CDD" id="cd01667">
    <property type="entry name" value="TGS_ThrRS"/>
    <property type="match status" value="1"/>
</dbReference>
<proteinExistence type="predicted"/>
<dbReference type="AlphaFoldDB" id="A0A498RB49"/>
<sequence length="552" mass="63653">MQKMITVHFANGMEQQYAAGTTLLEISRHMAGAFSSPIVVALVNNEYKDLQVDIQDDCNVDFLDLNTDPGMKVYQRSLCFVMITAVCELFPSGEVTVEHSLDKGLYCELYLGRKVTAEDVRHIEQRVKEIVAEKRPLVRKVLPIQEAIELFEATGRERKVKLLRRLNRDKVSIYYCGDVCDYFYGNMVPHAGYLPIFELSYYPPGFILRFPTKENVHSLPPFKDQPKLAQIFSEAEQWGEILDCGYVGNLNEHIEKNNIKDLIRVAEALHEKKLAQIADFISEHRKTARLILVSGPSSSGKTTFAQRLRIQLRVNGMRPVPISLDDYFVNREYTPRDETGAFDFEAIEAIDLKLFNEHITRLLSGEPVELPSFNFATGQREYRGNVIQIDKEQPLIIEGIHGLNERLTQSVSRDYKVKIYVSALTQLSIDRHNRIPTTDARLIRRIVRDNQFRGYDALRTLFLWPSVRRGEEKNIFPFQEEADMMFNSALIYELAVLKKYAQPLLEKIGSDRPEYAEARRMLNFLEYFMCADDSEVPPNSILREFIGQSCFY</sequence>
<dbReference type="Gene3D" id="3.40.50.300">
    <property type="entry name" value="P-loop containing nucleotide triphosphate hydrolases"/>
    <property type="match status" value="1"/>
</dbReference>
<evidence type="ECO:0000259" key="1">
    <source>
        <dbReference type="Pfam" id="PF00485"/>
    </source>
</evidence>
<dbReference type="SUPFAM" id="SSF52540">
    <property type="entry name" value="P-loop containing nucleoside triphosphate hydrolases"/>
    <property type="match status" value="1"/>
</dbReference>
<keyword evidence="2" id="KW-0808">Transferase</keyword>
<gene>
    <name evidence="2" type="ORF">LUCI_3982</name>
</gene>
<dbReference type="GO" id="GO:0005524">
    <property type="term" value="F:ATP binding"/>
    <property type="evidence" value="ECO:0007669"/>
    <property type="project" value="InterPro"/>
</dbReference>
<protein>
    <submittedName>
        <fullName evidence="2">Phosphoribulokinase/uridine kinase</fullName>
    </submittedName>
</protein>